<dbReference type="AlphaFoldDB" id="A0A3F2RYD4"/>
<feature type="transmembrane region" description="Helical" evidence="8">
    <location>
        <begin position="362"/>
        <end position="384"/>
    </location>
</feature>
<feature type="transmembrane region" description="Helical" evidence="8">
    <location>
        <begin position="103"/>
        <end position="124"/>
    </location>
</feature>
<dbReference type="EMBL" id="MBAD02001595">
    <property type="protein sequence ID" value="RLN53213.1"/>
    <property type="molecule type" value="Genomic_DNA"/>
</dbReference>
<feature type="transmembrane region" description="Helical" evidence="8">
    <location>
        <begin position="136"/>
        <end position="161"/>
    </location>
</feature>
<keyword evidence="4" id="KW-1003">Cell membrane</keyword>
<feature type="transmembrane region" description="Helical" evidence="8">
    <location>
        <begin position="210"/>
        <end position="229"/>
    </location>
</feature>
<feature type="transmembrane region" description="Helical" evidence="8">
    <location>
        <begin position="331"/>
        <end position="350"/>
    </location>
</feature>
<keyword evidence="6 8" id="KW-1133">Transmembrane helix</keyword>
<reference evidence="11 12" key="1">
    <citation type="submission" date="2018-07" db="EMBL/GenBank/DDBJ databases">
        <title>Genome sequencing of oomycete isolates from Chile give support for New Zealand origin for Phytophthora kernoviae and make available the first Nothophytophthora sp. genome.</title>
        <authorList>
            <person name="Studholme D.J."/>
            <person name="Sanfuentes E."/>
            <person name="Panda P."/>
            <person name="Hill R."/>
            <person name="Sambles C."/>
            <person name="Grant M."/>
            <person name="Williams N.M."/>
            <person name="Mcdougal R.L."/>
        </authorList>
    </citation>
    <scope>NUCLEOTIDE SEQUENCE [LARGE SCALE GENOMIC DNA]</scope>
    <source>
        <strain evidence="10">Chile6</strain>
        <strain evidence="9">Chile7</strain>
    </source>
</reference>
<gene>
    <name evidence="9" type="ORF">BBJ29_000519</name>
    <name evidence="10" type="ORF">BBP00_00002087</name>
</gene>
<dbReference type="GO" id="GO:0015297">
    <property type="term" value="F:antiporter activity"/>
    <property type="evidence" value="ECO:0007669"/>
    <property type="project" value="InterPro"/>
</dbReference>
<dbReference type="Proteomes" id="UP000277300">
    <property type="component" value="Unassembled WGS sequence"/>
</dbReference>
<evidence type="ECO:0000256" key="7">
    <source>
        <dbReference type="ARBA" id="ARBA00023136"/>
    </source>
</evidence>
<dbReference type="EMBL" id="MBDO02000033">
    <property type="protein sequence ID" value="RLN66650.1"/>
    <property type="molecule type" value="Genomic_DNA"/>
</dbReference>
<protein>
    <recommendedName>
        <fullName evidence="13">Multidrug and toxin extrusion protein</fullName>
    </recommendedName>
</protein>
<evidence type="ECO:0000256" key="1">
    <source>
        <dbReference type="ARBA" id="ARBA00004651"/>
    </source>
</evidence>
<feature type="transmembrane region" description="Helical" evidence="8">
    <location>
        <begin position="241"/>
        <end position="260"/>
    </location>
</feature>
<comment type="caution">
    <text evidence="10">The sequence shown here is derived from an EMBL/GenBank/DDBJ whole genome shotgun (WGS) entry which is preliminary data.</text>
</comment>
<evidence type="ECO:0008006" key="13">
    <source>
        <dbReference type="Google" id="ProtNLM"/>
    </source>
</evidence>
<evidence type="ECO:0000256" key="5">
    <source>
        <dbReference type="ARBA" id="ARBA00022692"/>
    </source>
</evidence>
<proteinExistence type="inferred from homology"/>
<dbReference type="NCBIfam" id="TIGR00797">
    <property type="entry name" value="matE"/>
    <property type="match status" value="1"/>
</dbReference>
<keyword evidence="5 8" id="KW-0812">Transmembrane</keyword>
<dbReference type="CDD" id="cd13132">
    <property type="entry name" value="MATE_eukaryotic"/>
    <property type="match status" value="1"/>
</dbReference>
<feature type="transmembrane region" description="Helical" evidence="8">
    <location>
        <begin position="61"/>
        <end position="83"/>
    </location>
</feature>
<dbReference type="GO" id="GO:0005886">
    <property type="term" value="C:plasma membrane"/>
    <property type="evidence" value="ECO:0007669"/>
    <property type="project" value="UniProtKB-SubCell"/>
</dbReference>
<comment type="similarity">
    <text evidence="2">Belongs to the multi antimicrobial extrusion (MATE) (TC 2.A.66.1) family.</text>
</comment>
<sequence>MAYEPRSPIAIQISGENSPLLFTNKRFSQLSDTFADVNGWNDQDHEPEPDATQELKTLLKLVYPVVVTTALEFLPGFTCIILAGHIKSPHTQQYVDAATLSTMFMNITGFSVGFGLTSALDTLCSQAYGAKRFGKIGLYFQAGLLIILTCLGPVFLLNWYSEQFLLHMGQDPEVSRLAQTFSRWMLPGMPFVFLYELVRKVLQAQNIMKPLVGIAVVGNVVNIVTGYWLTYHTSMGFEGIALSRSLGNMVLPLLLIPYFCHHPHHLTQWWSGWHLQQAAGQVGLFLRLGVPGMLMMTMEWWAFELLTLMAGVLPNAVVAVSAHAVQVNVNNLIYMVFAGLAVASNIRVGNCLGANAPKQAKLACTVALTLTLAISSTFSVMLYVMRGEIPSLFLNDRESIERAASVLAVWAPLEVLDGLNAVVQGVFRGAGKQKVAATVNAVAYYVFGIPVAAVLGFYCVLGVEGLWLGFGFGIFVAASLQFYLLFKRWTWVELADDAQERTAE</sequence>
<feature type="transmembrane region" description="Helical" evidence="8">
    <location>
        <begin position="435"/>
        <end position="460"/>
    </location>
</feature>
<dbReference type="Pfam" id="PF01554">
    <property type="entry name" value="MatE"/>
    <property type="match status" value="2"/>
</dbReference>
<dbReference type="Proteomes" id="UP000284657">
    <property type="component" value="Unassembled WGS sequence"/>
</dbReference>
<evidence type="ECO:0000256" key="6">
    <source>
        <dbReference type="ARBA" id="ARBA00022989"/>
    </source>
</evidence>
<feature type="transmembrane region" description="Helical" evidence="8">
    <location>
        <begin position="181"/>
        <end position="198"/>
    </location>
</feature>
<dbReference type="OrthoDB" id="2126698at2759"/>
<keyword evidence="3" id="KW-0813">Transport</keyword>
<evidence type="ECO:0000313" key="11">
    <source>
        <dbReference type="Proteomes" id="UP000277300"/>
    </source>
</evidence>
<name>A0A3F2RYD4_9STRA</name>
<organism evidence="10 11">
    <name type="scientific">Phytophthora kernoviae</name>
    <dbReference type="NCBI Taxonomy" id="325452"/>
    <lineage>
        <taxon>Eukaryota</taxon>
        <taxon>Sar</taxon>
        <taxon>Stramenopiles</taxon>
        <taxon>Oomycota</taxon>
        <taxon>Peronosporomycetes</taxon>
        <taxon>Peronosporales</taxon>
        <taxon>Peronosporaceae</taxon>
        <taxon>Phytophthora</taxon>
    </lineage>
</organism>
<evidence type="ECO:0000313" key="10">
    <source>
        <dbReference type="EMBL" id="RLN66650.1"/>
    </source>
</evidence>
<comment type="subcellular location">
    <subcellularLocation>
        <location evidence="1">Cell membrane</location>
        <topology evidence="1">Multi-pass membrane protein</topology>
    </subcellularLocation>
</comment>
<evidence type="ECO:0000313" key="9">
    <source>
        <dbReference type="EMBL" id="RLN53213.1"/>
    </source>
</evidence>
<feature type="transmembrane region" description="Helical" evidence="8">
    <location>
        <begin position="466"/>
        <end position="486"/>
    </location>
</feature>
<dbReference type="GO" id="GO:0042910">
    <property type="term" value="F:xenobiotic transmembrane transporter activity"/>
    <property type="evidence" value="ECO:0007669"/>
    <property type="project" value="InterPro"/>
</dbReference>
<evidence type="ECO:0000256" key="2">
    <source>
        <dbReference type="ARBA" id="ARBA00010199"/>
    </source>
</evidence>
<keyword evidence="7 8" id="KW-0472">Membrane</keyword>
<dbReference type="InterPro" id="IPR045069">
    <property type="entry name" value="MATE_euk"/>
</dbReference>
<evidence type="ECO:0000256" key="8">
    <source>
        <dbReference type="SAM" id="Phobius"/>
    </source>
</evidence>
<dbReference type="PANTHER" id="PTHR11206">
    <property type="entry name" value="MULTIDRUG RESISTANCE PROTEIN"/>
    <property type="match status" value="1"/>
</dbReference>
<evidence type="ECO:0000256" key="3">
    <source>
        <dbReference type="ARBA" id="ARBA00022448"/>
    </source>
</evidence>
<feature type="transmembrane region" description="Helical" evidence="8">
    <location>
        <begin position="301"/>
        <end position="325"/>
    </location>
</feature>
<dbReference type="InterPro" id="IPR048279">
    <property type="entry name" value="MdtK-like"/>
</dbReference>
<accession>A0A3F2RYD4</accession>
<dbReference type="PIRSF" id="PIRSF006603">
    <property type="entry name" value="DinF"/>
    <property type="match status" value="1"/>
</dbReference>
<evidence type="ECO:0000313" key="12">
    <source>
        <dbReference type="Proteomes" id="UP000284657"/>
    </source>
</evidence>
<dbReference type="InterPro" id="IPR002528">
    <property type="entry name" value="MATE_fam"/>
</dbReference>
<evidence type="ECO:0000256" key="4">
    <source>
        <dbReference type="ARBA" id="ARBA00022475"/>
    </source>
</evidence>
<dbReference type="GO" id="GO:1990961">
    <property type="term" value="P:xenobiotic detoxification by transmembrane export across the plasma membrane"/>
    <property type="evidence" value="ECO:0007669"/>
    <property type="project" value="InterPro"/>
</dbReference>